<reference evidence="2 3" key="1">
    <citation type="submission" date="2024-02" db="EMBL/GenBank/DDBJ databases">
        <title>de novo genome assembly of Solanum bulbocastanum strain 11H21.</title>
        <authorList>
            <person name="Hosaka A.J."/>
        </authorList>
    </citation>
    <scope>NUCLEOTIDE SEQUENCE [LARGE SCALE GENOMIC DNA]</scope>
    <source>
        <tissue evidence="2">Young leaves</tissue>
    </source>
</reference>
<dbReference type="EMBL" id="JBANQN010000011">
    <property type="protein sequence ID" value="KAK6776443.1"/>
    <property type="molecule type" value="Genomic_DNA"/>
</dbReference>
<proteinExistence type="predicted"/>
<evidence type="ECO:0000313" key="2">
    <source>
        <dbReference type="EMBL" id="KAK6776443.1"/>
    </source>
</evidence>
<evidence type="ECO:0000313" key="3">
    <source>
        <dbReference type="Proteomes" id="UP001371456"/>
    </source>
</evidence>
<comment type="caution">
    <text evidence="2">The sequence shown here is derived from an EMBL/GenBank/DDBJ whole genome shotgun (WGS) entry which is preliminary data.</text>
</comment>
<name>A0AAN8Y4C1_SOLBU</name>
<accession>A0AAN8Y4C1</accession>
<feature type="transmembrane region" description="Helical" evidence="1">
    <location>
        <begin position="73"/>
        <end position="94"/>
    </location>
</feature>
<dbReference type="AlphaFoldDB" id="A0AAN8Y4C1"/>
<keyword evidence="3" id="KW-1185">Reference proteome</keyword>
<organism evidence="2 3">
    <name type="scientific">Solanum bulbocastanum</name>
    <name type="common">Wild potato</name>
    <dbReference type="NCBI Taxonomy" id="147425"/>
    <lineage>
        <taxon>Eukaryota</taxon>
        <taxon>Viridiplantae</taxon>
        <taxon>Streptophyta</taxon>
        <taxon>Embryophyta</taxon>
        <taxon>Tracheophyta</taxon>
        <taxon>Spermatophyta</taxon>
        <taxon>Magnoliopsida</taxon>
        <taxon>eudicotyledons</taxon>
        <taxon>Gunneridae</taxon>
        <taxon>Pentapetalae</taxon>
        <taxon>asterids</taxon>
        <taxon>lamiids</taxon>
        <taxon>Solanales</taxon>
        <taxon>Solanaceae</taxon>
        <taxon>Solanoideae</taxon>
        <taxon>Solaneae</taxon>
        <taxon>Solanum</taxon>
    </lineage>
</organism>
<dbReference type="Proteomes" id="UP001371456">
    <property type="component" value="Unassembled WGS sequence"/>
</dbReference>
<gene>
    <name evidence="2" type="ORF">RDI58_027444</name>
</gene>
<sequence>MELRARWCKIWLTGCGSPAMEPRRSWSRSFELAGLRESCNNNQNKIVKGKGEGVWFVGCWKSEGKGAGFGRGLVGFEVWFAGVLVGCLGVFVRWKKWEMKATIRRISLLVGEKGLGLWFRRK</sequence>
<keyword evidence="1" id="KW-1133">Transmembrane helix</keyword>
<protein>
    <recommendedName>
        <fullName evidence="4">Transmembrane protein</fullName>
    </recommendedName>
</protein>
<evidence type="ECO:0008006" key="4">
    <source>
        <dbReference type="Google" id="ProtNLM"/>
    </source>
</evidence>
<evidence type="ECO:0000256" key="1">
    <source>
        <dbReference type="SAM" id="Phobius"/>
    </source>
</evidence>
<keyword evidence="1" id="KW-0472">Membrane</keyword>
<keyword evidence="1" id="KW-0812">Transmembrane</keyword>